<accession>A0A0D6LHK4</accession>
<sequence length="186" mass="21004">MTNEGGTSGLPSDGSKQKESEAVKENRSLGDRSSRLLKLSMIVTLECSQPTVSRVVTGVSDLLYRRRHEFITWPNQEEQRTMSRRFFDYCGIPNVVEALDDSPIKVLAPSESEGSYVNRHDPTRSAKTIMAACCMRNMCVATGECPFDEDEAIQQQYLDAGDENVKDRADTESDTFRRYIIEKYLS</sequence>
<feature type="region of interest" description="Disordered" evidence="1">
    <location>
        <begin position="1"/>
        <end position="29"/>
    </location>
</feature>
<dbReference type="EMBL" id="KE125301">
    <property type="protein sequence ID" value="EPB69391.1"/>
    <property type="molecule type" value="Genomic_DNA"/>
</dbReference>
<gene>
    <name evidence="2" type="ORF">ANCCEY_11510</name>
</gene>
<proteinExistence type="predicted"/>
<reference evidence="2 3" key="1">
    <citation type="submission" date="2013-05" db="EMBL/GenBank/DDBJ databases">
        <title>Draft genome of the parasitic nematode Anyclostoma ceylanicum.</title>
        <authorList>
            <person name="Mitreva M."/>
        </authorList>
    </citation>
    <scope>NUCLEOTIDE SEQUENCE [LARGE SCALE GENOMIC DNA]</scope>
</reference>
<evidence type="ECO:0000256" key="1">
    <source>
        <dbReference type="SAM" id="MobiDB-lite"/>
    </source>
</evidence>
<organism evidence="2 3">
    <name type="scientific">Ancylostoma ceylanicum</name>
    <dbReference type="NCBI Taxonomy" id="53326"/>
    <lineage>
        <taxon>Eukaryota</taxon>
        <taxon>Metazoa</taxon>
        <taxon>Ecdysozoa</taxon>
        <taxon>Nematoda</taxon>
        <taxon>Chromadorea</taxon>
        <taxon>Rhabditida</taxon>
        <taxon>Rhabditina</taxon>
        <taxon>Rhabditomorpha</taxon>
        <taxon>Strongyloidea</taxon>
        <taxon>Ancylostomatidae</taxon>
        <taxon>Ancylostomatinae</taxon>
        <taxon>Ancylostoma</taxon>
    </lineage>
</organism>
<keyword evidence="3" id="KW-1185">Reference proteome</keyword>
<evidence type="ECO:0000313" key="2">
    <source>
        <dbReference type="EMBL" id="EPB69391.1"/>
    </source>
</evidence>
<dbReference type="Proteomes" id="UP000054495">
    <property type="component" value="Unassembled WGS sequence"/>
</dbReference>
<evidence type="ECO:0008006" key="4">
    <source>
        <dbReference type="Google" id="ProtNLM"/>
    </source>
</evidence>
<feature type="compositionally biased region" description="Basic and acidic residues" evidence="1">
    <location>
        <begin position="15"/>
        <end position="29"/>
    </location>
</feature>
<protein>
    <recommendedName>
        <fullName evidence="4">DDE Tnp4 domain-containing protein</fullName>
    </recommendedName>
</protein>
<dbReference type="AlphaFoldDB" id="A0A0D6LHK4"/>
<evidence type="ECO:0000313" key="3">
    <source>
        <dbReference type="Proteomes" id="UP000054495"/>
    </source>
</evidence>
<name>A0A0D6LHK4_9BILA</name>